<gene>
    <name evidence="2" type="ORF">I595_2407</name>
</gene>
<proteinExistence type="predicted"/>
<dbReference type="PANTHER" id="PTHR39203:SF1">
    <property type="entry name" value="CYTOPLASMIC PROTEIN"/>
    <property type="match status" value="1"/>
</dbReference>
<accession>A0A0P7AXT0</accession>
<sequence length="180" mass="20583">MQKMIWIFSLTLLAACQNQRKANPVQKGGTAAKMWADFTDSHPEIKDEEMPEAWYFHDNKRDANRLAALTVAGRKQASSGLYTWYREANADLPKVGTKHIVTDFEGRAQCLISVTKVDTIPFFKISKAYAAMDMGTEQEPLKKWKDAHWKFFKSALSESGKEPTEDMLVVCEQFQTIWPE</sequence>
<dbReference type="AlphaFoldDB" id="A0A0P7AXT0"/>
<dbReference type="STRING" id="1300341.I595_2407"/>
<dbReference type="EMBL" id="LDJX01000005">
    <property type="protein sequence ID" value="KPM31143.1"/>
    <property type="molecule type" value="Genomic_DNA"/>
</dbReference>
<dbReference type="Gene3D" id="3.10.400.10">
    <property type="entry name" value="Sulfate adenylyltransferase"/>
    <property type="match status" value="1"/>
</dbReference>
<comment type="caution">
    <text evidence="2">The sequence shown here is derived from an EMBL/GenBank/DDBJ whole genome shotgun (WGS) entry which is preliminary data.</text>
</comment>
<protein>
    <submittedName>
        <fullName evidence="2">ASCH domain protein</fullName>
    </submittedName>
</protein>
<evidence type="ECO:0000313" key="2">
    <source>
        <dbReference type="EMBL" id="KPM31143.1"/>
    </source>
</evidence>
<evidence type="ECO:0000313" key="3">
    <source>
        <dbReference type="Proteomes" id="UP000050280"/>
    </source>
</evidence>
<dbReference type="InterPro" id="IPR009326">
    <property type="entry name" value="DUF984"/>
</dbReference>
<dbReference type="PANTHER" id="PTHR39203">
    <property type="entry name" value="CYTOPLASMIC PROTEIN-RELATED"/>
    <property type="match status" value="1"/>
</dbReference>
<dbReference type="PROSITE" id="PS51257">
    <property type="entry name" value="PROKAR_LIPOPROTEIN"/>
    <property type="match status" value="1"/>
</dbReference>
<dbReference type="Proteomes" id="UP000050280">
    <property type="component" value="Unassembled WGS sequence"/>
</dbReference>
<name>A0A0P7AXT0_9FLAO</name>
<dbReference type="CDD" id="cd06553">
    <property type="entry name" value="ASCH_Ef3133_like"/>
    <property type="match status" value="1"/>
</dbReference>
<keyword evidence="3" id="KW-1185">Reference proteome</keyword>
<evidence type="ECO:0000259" key="1">
    <source>
        <dbReference type="SMART" id="SM01022"/>
    </source>
</evidence>
<dbReference type="InterPro" id="IPR015947">
    <property type="entry name" value="PUA-like_sf"/>
</dbReference>
<dbReference type="PIRSF" id="PIRSF021320">
    <property type="entry name" value="DUF984"/>
    <property type="match status" value="1"/>
</dbReference>
<dbReference type="OrthoDB" id="9807542at2"/>
<dbReference type="SUPFAM" id="SSF88697">
    <property type="entry name" value="PUA domain-like"/>
    <property type="match status" value="1"/>
</dbReference>
<dbReference type="SMART" id="SM01022">
    <property type="entry name" value="ASCH"/>
    <property type="match status" value="1"/>
</dbReference>
<dbReference type="PATRIC" id="fig|1300341.3.peg.2574"/>
<reference evidence="2 3" key="1">
    <citation type="submission" date="2015-09" db="EMBL/GenBank/DDBJ databases">
        <title>Genome sequence of the marine flavobacterium Croceitalea dokdonensis DOKDO 023 that contains proton- and sodium-pumping rhodopsins.</title>
        <authorList>
            <person name="Kwon S.-K."/>
            <person name="Lee H.K."/>
            <person name="Kwak M.-J."/>
            <person name="Kim J.F."/>
        </authorList>
    </citation>
    <scope>NUCLEOTIDE SEQUENCE [LARGE SCALE GENOMIC DNA]</scope>
    <source>
        <strain evidence="2 3">DOKDO 023</strain>
    </source>
</reference>
<organism evidence="2 3">
    <name type="scientific">Croceitalea dokdonensis DOKDO 023</name>
    <dbReference type="NCBI Taxonomy" id="1300341"/>
    <lineage>
        <taxon>Bacteria</taxon>
        <taxon>Pseudomonadati</taxon>
        <taxon>Bacteroidota</taxon>
        <taxon>Flavobacteriia</taxon>
        <taxon>Flavobacteriales</taxon>
        <taxon>Flavobacteriaceae</taxon>
        <taxon>Croceitalea</taxon>
    </lineage>
</organism>
<dbReference type="RefSeq" id="WP_054559484.1">
    <property type="nucleotide sequence ID" value="NZ_LDJX01000005.1"/>
</dbReference>
<dbReference type="Pfam" id="PF04266">
    <property type="entry name" value="ASCH"/>
    <property type="match status" value="1"/>
</dbReference>
<feature type="domain" description="ASCH" evidence="1">
    <location>
        <begin position="54"/>
        <end position="178"/>
    </location>
</feature>
<dbReference type="InterPro" id="IPR007374">
    <property type="entry name" value="ASCH_domain"/>
</dbReference>